<dbReference type="GeneID" id="26639013"/>
<dbReference type="Proteomes" id="UP000202958">
    <property type="component" value="Segment"/>
</dbReference>
<evidence type="ECO:0000259" key="2">
    <source>
        <dbReference type="Pfam" id="PF23771"/>
    </source>
</evidence>
<reference evidence="3 4" key="1">
    <citation type="submission" date="2015-04" db="EMBL/GenBank/DDBJ databases">
        <authorList>
            <person name="Hodson T.S."/>
            <person name="Hyde J.R."/>
            <person name="Schouten J.T."/>
            <person name="Crockett J.T."/>
            <person name="Smith T.A."/>
            <person name="Merrill B.D."/>
            <person name="Crook M.B."/>
            <person name="Griffitts J.S."/>
            <person name="Burnett S.H."/>
            <person name="Grose J.H."/>
            <person name="Breakwell D.P."/>
        </authorList>
    </citation>
    <scope>NUCLEOTIDE SEQUENCE [LARGE SCALE GENOMIC DNA]</scope>
</reference>
<dbReference type="InterPro" id="IPR055592">
    <property type="entry name" value="DUF7168"/>
</dbReference>
<dbReference type="Pfam" id="PF23771">
    <property type="entry name" value="DUF7168"/>
    <property type="match status" value="1"/>
</dbReference>
<feature type="domain" description="DUF7168" evidence="2">
    <location>
        <begin position="61"/>
        <end position="171"/>
    </location>
</feature>
<evidence type="ECO:0000313" key="3">
    <source>
        <dbReference type="EMBL" id="AKF13541.1"/>
    </source>
</evidence>
<evidence type="ECO:0000313" key="4">
    <source>
        <dbReference type="Proteomes" id="UP000202958"/>
    </source>
</evidence>
<sequence length="236" mass="26225">MSNLDKVRTKIAALMARAKDKASSEAEANKALAVAQKLMAEHSLTLDDITSGRVNKSDYVKKTATDMVTMIDRLCGPAIGRFCDVKAYINHVEGGRVEFYGYGVDVELAFYLREVMNNTAQYEFERYFKGLKSLIKGTPVTAESLLMDFCGGFSERIKERMEQLKGVSVSDNPGKALVVLKMALVEAAFADEEGMELKDGAEQSWNYTRAEEAGRRAADKVKLNRSIGENNLKRIK</sequence>
<dbReference type="KEGG" id="vg:26639013"/>
<accession>A0A0F6YP97</accession>
<gene>
    <name evidence="3" type="ORF">PHIN3_278</name>
</gene>
<organism evidence="3 4">
    <name type="scientific">Sinorhizobium phage phiN3</name>
    <dbReference type="NCBI Taxonomy" id="1647405"/>
    <lineage>
        <taxon>Viruses</taxon>
        <taxon>Duplodnaviria</taxon>
        <taxon>Heunggongvirae</taxon>
        <taxon>Uroviricota</taxon>
        <taxon>Caudoviricetes</taxon>
        <taxon>Emdodecavirus</taxon>
        <taxon>Emdodecavirus N3</taxon>
    </lineage>
</organism>
<dbReference type="Pfam" id="PF10979">
    <property type="entry name" value="DUF2786"/>
    <property type="match status" value="1"/>
</dbReference>
<protein>
    <submittedName>
        <fullName evidence="3">Uncharacterized protein</fullName>
    </submittedName>
</protein>
<evidence type="ECO:0000259" key="1">
    <source>
        <dbReference type="Pfam" id="PF10979"/>
    </source>
</evidence>
<dbReference type="EMBL" id="KR052482">
    <property type="protein sequence ID" value="AKF13541.1"/>
    <property type="molecule type" value="Genomic_DNA"/>
</dbReference>
<name>A0A0F6YP97_9CAUD</name>
<dbReference type="RefSeq" id="YP_009212518.1">
    <property type="nucleotide sequence ID" value="NC_028945.1"/>
</dbReference>
<proteinExistence type="predicted"/>
<keyword evidence="4" id="KW-1185">Reference proteome</keyword>
<dbReference type="InterPro" id="IPR024498">
    <property type="entry name" value="DUF2786"/>
</dbReference>
<feature type="domain" description="DUF2786" evidence="1">
    <location>
        <begin position="6"/>
        <end position="45"/>
    </location>
</feature>